<dbReference type="Proteomes" id="UP000193560">
    <property type="component" value="Unassembled WGS sequence"/>
</dbReference>
<keyword evidence="8" id="KW-1185">Reference proteome</keyword>
<evidence type="ECO:0000256" key="5">
    <source>
        <dbReference type="ARBA" id="ARBA00049117"/>
    </source>
</evidence>
<reference evidence="7 8" key="1">
    <citation type="submission" date="2016-07" db="EMBL/GenBank/DDBJ databases">
        <title>Pervasive Adenine N6-methylation of Active Genes in Fungi.</title>
        <authorList>
            <consortium name="DOE Joint Genome Institute"/>
            <person name="Mondo S.J."/>
            <person name="Dannebaum R.O."/>
            <person name="Kuo R.C."/>
            <person name="Labutti K."/>
            <person name="Haridas S."/>
            <person name="Kuo A."/>
            <person name="Salamov A."/>
            <person name="Ahrendt S.R."/>
            <person name="Lipzen A."/>
            <person name="Sullivan W."/>
            <person name="Andreopoulos W.B."/>
            <person name="Clum A."/>
            <person name="Lindquist E."/>
            <person name="Daum C."/>
            <person name="Ramamoorthy G.K."/>
            <person name="Gryganskyi A."/>
            <person name="Culley D."/>
            <person name="Magnuson J.K."/>
            <person name="James T.Y."/>
            <person name="O'Malley M.A."/>
            <person name="Stajich J.E."/>
            <person name="Spatafora J.W."/>
            <person name="Visel A."/>
            <person name="Grigoriev I.V."/>
        </authorList>
    </citation>
    <scope>NUCLEOTIDE SEQUENCE [LARGE SCALE GENOMIC DNA]</scope>
    <source>
        <strain evidence="7 8">NRRL 1336</strain>
    </source>
</reference>
<dbReference type="InterPro" id="IPR003495">
    <property type="entry name" value="CobW/HypB/UreG_nucleotide-bd"/>
</dbReference>
<evidence type="ECO:0000256" key="2">
    <source>
        <dbReference type="ARBA" id="ARBA00022801"/>
    </source>
</evidence>
<dbReference type="PANTHER" id="PTHR13748:SF62">
    <property type="entry name" value="COBW DOMAIN-CONTAINING PROTEIN"/>
    <property type="match status" value="1"/>
</dbReference>
<dbReference type="Pfam" id="PF07683">
    <property type="entry name" value="CobW_C"/>
    <property type="match status" value="1"/>
</dbReference>
<proteinExistence type="inferred from homology"/>
<dbReference type="Pfam" id="PF02492">
    <property type="entry name" value="cobW"/>
    <property type="match status" value="1"/>
</dbReference>
<keyword evidence="1" id="KW-0547">Nucleotide-binding</keyword>
<comment type="caution">
    <text evidence="7">The sequence shown here is derived from an EMBL/GenBank/DDBJ whole genome shotgun (WGS) entry which is preliminary data.</text>
</comment>
<gene>
    <name evidence="7" type="ORF">BCR42DRAFT_426890</name>
</gene>
<dbReference type="Gene3D" id="3.30.1220.10">
    <property type="entry name" value="CobW-like, C-terminal domain"/>
    <property type="match status" value="1"/>
</dbReference>
<evidence type="ECO:0000313" key="7">
    <source>
        <dbReference type="EMBL" id="ORZ06646.1"/>
    </source>
</evidence>
<evidence type="ECO:0000313" key="8">
    <source>
        <dbReference type="Proteomes" id="UP000193560"/>
    </source>
</evidence>
<dbReference type="Gene3D" id="3.40.50.300">
    <property type="entry name" value="P-loop containing nucleotide triphosphate hydrolases"/>
    <property type="match status" value="1"/>
</dbReference>
<accession>A0A1X2I0B8</accession>
<evidence type="ECO:0000256" key="3">
    <source>
        <dbReference type="ARBA" id="ARBA00023186"/>
    </source>
</evidence>
<protein>
    <submittedName>
        <fullName evidence="7">Cobalamin synthesis protein/P47K family protein</fullName>
    </submittedName>
</protein>
<dbReference type="InterPro" id="IPR011629">
    <property type="entry name" value="CobW-like_C"/>
</dbReference>
<dbReference type="InterPro" id="IPR036627">
    <property type="entry name" value="CobW-likC_sf"/>
</dbReference>
<evidence type="ECO:0000256" key="4">
    <source>
        <dbReference type="ARBA" id="ARBA00034320"/>
    </source>
</evidence>
<evidence type="ECO:0000259" key="6">
    <source>
        <dbReference type="SMART" id="SM00833"/>
    </source>
</evidence>
<organism evidence="7 8">
    <name type="scientific">Absidia repens</name>
    <dbReference type="NCBI Taxonomy" id="90262"/>
    <lineage>
        <taxon>Eukaryota</taxon>
        <taxon>Fungi</taxon>
        <taxon>Fungi incertae sedis</taxon>
        <taxon>Mucoromycota</taxon>
        <taxon>Mucoromycotina</taxon>
        <taxon>Mucoromycetes</taxon>
        <taxon>Mucorales</taxon>
        <taxon>Cunninghamellaceae</taxon>
        <taxon>Absidia</taxon>
    </lineage>
</organism>
<dbReference type="EMBL" id="MCGE01000038">
    <property type="protein sequence ID" value="ORZ06646.1"/>
    <property type="molecule type" value="Genomic_DNA"/>
</dbReference>
<keyword evidence="2" id="KW-0378">Hydrolase</keyword>
<dbReference type="InterPro" id="IPR027417">
    <property type="entry name" value="P-loop_NTPase"/>
</dbReference>
<evidence type="ECO:0000256" key="1">
    <source>
        <dbReference type="ARBA" id="ARBA00022741"/>
    </source>
</evidence>
<dbReference type="CDD" id="cd03112">
    <property type="entry name" value="CobW-like"/>
    <property type="match status" value="1"/>
</dbReference>
<dbReference type="OrthoDB" id="258627at2759"/>
<comment type="catalytic activity">
    <reaction evidence="5">
        <text>GTP + H2O = GDP + phosphate + H(+)</text>
        <dbReference type="Rhea" id="RHEA:19669"/>
        <dbReference type="ChEBI" id="CHEBI:15377"/>
        <dbReference type="ChEBI" id="CHEBI:15378"/>
        <dbReference type="ChEBI" id="CHEBI:37565"/>
        <dbReference type="ChEBI" id="CHEBI:43474"/>
        <dbReference type="ChEBI" id="CHEBI:58189"/>
    </reaction>
    <physiologicalReaction direction="left-to-right" evidence="5">
        <dbReference type="Rhea" id="RHEA:19670"/>
    </physiologicalReaction>
</comment>
<sequence>MTTSRIPVTVLTGFLGSGKTTLLNHILKSQHGKRIAVIENEYGEVGVDGDLILNAGQEIFETQNGCLCCTVRGDLARIFHELITTKKDQFDMVVVETTGMANPGPVLQTILTDDQLLAHYRIDAVVTMVDAHHISLHLTEKMDKKTEAYQQIAFADVILLNKTDLIDDMTPPDALTHLTEQLRTIRNVPIYPTKYGIISLDCILDLGGFDLERIDVQMDLNHHHHQRQHGSSTDGIMSVGIDMEGALDFDKLNRWIQSILASMGPRIYRMKGILNVQGETDRFIFHGVHMLFDGQQDRPWKGGENRNNRLVFIGKELDRIVLQESFKQCFV</sequence>
<dbReference type="AlphaFoldDB" id="A0A1X2I0B8"/>
<dbReference type="GO" id="GO:0000166">
    <property type="term" value="F:nucleotide binding"/>
    <property type="evidence" value="ECO:0007669"/>
    <property type="project" value="UniProtKB-KW"/>
</dbReference>
<dbReference type="STRING" id="90262.A0A1X2I0B8"/>
<dbReference type="PANTHER" id="PTHR13748">
    <property type="entry name" value="COBW-RELATED"/>
    <property type="match status" value="1"/>
</dbReference>
<name>A0A1X2I0B8_9FUNG</name>
<dbReference type="InterPro" id="IPR051316">
    <property type="entry name" value="Zinc-reg_GTPase_activator"/>
</dbReference>
<dbReference type="SUPFAM" id="SSF52540">
    <property type="entry name" value="P-loop containing nucleoside triphosphate hydrolases"/>
    <property type="match status" value="1"/>
</dbReference>
<comment type="similarity">
    <text evidence="4">Belongs to the SIMIBI class G3E GTPase family. ZNG1 subfamily.</text>
</comment>
<dbReference type="GO" id="GO:0016787">
    <property type="term" value="F:hydrolase activity"/>
    <property type="evidence" value="ECO:0007669"/>
    <property type="project" value="UniProtKB-KW"/>
</dbReference>
<keyword evidence="3" id="KW-0143">Chaperone</keyword>
<dbReference type="SUPFAM" id="SSF90002">
    <property type="entry name" value="Hypothetical protein YjiA, C-terminal domain"/>
    <property type="match status" value="1"/>
</dbReference>
<feature type="domain" description="CobW C-terminal" evidence="6">
    <location>
        <begin position="236"/>
        <end position="330"/>
    </location>
</feature>
<dbReference type="GO" id="GO:0005737">
    <property type="term" value="C:cytoplasm"/>
    <property type="evidence" value="ECO:0007669"/>
    <property type="project" value="TreeGrafter"/>
</dbReference>
<dbReference type="SMART" id="SM00833">
    <property type="entry name" value="CobW_C"/>
    <property type="match status" value="1"/>
</dbReference>